<evidence type="ECO:0000313" key="3">
    <source>
        <dbReference type="Proteomes" id="UP000823849"/>
    </source>
</evidence>
<organism evidence="2 3">
    <name type="scientific">Candidatus Fusicatenibacter intestinigallinarum</name>
    <dbReference type="NCBI Taxonomy" id="2838598"/>
    <lineage>
        <taxon>Bacteria</taxon>
        <taxon>Bacillati</taxon>
        <taxon>Bacillota</taxon>
        <taxon>Clostridia</taxon>
        <taxon>Lachnospirales</taxon>
        <taxon>Lachnospiraceae</taxon>
        <taxon>Fusicatenibacter</taxon>
    </lineage>
</organism>
<sequence length="105" mass="11896">MGITIERLSRLSGVPVGTINKILRGETKFPRYDTLQALEKVLFADCSSEWKENGSAGNHANDLIQETLEYLTKQQGEYSVLRISVLKWVLIPAGREITELKFRNT</sequence>
<feature type="domain" description="HTH cro/C1-type" evidence="1">
    <location>
        <begin position="2"/>
        <end position="42"/>
    </location>
</feature>
<accession>A0A9D2SNN1</accession>
<protein>
    <submittedName>
        <fullName evidence="2">Helix-turn-helix transcriptional regulator</fullName>
    </submittedName>
</protein>
<dbReference type="Gene3D" id="1.10.260.40">
    <property type="entry name" value="lambda repressor-like DNA-binding domains"/>
    <property type="match status" value="1"/>
</dbReference>
<dbReference type="Proteomes" id="UP000823849">
    <property type="component" value="Unassembled WGS sequence"/>
</dbReference>
<reference evidence="2" key="2">
    <citation type="submission" date="2021-04" db="EMBL/GenBank/DDBJ databases">
        <authorList>
            <person name="Gilroy R."/>
        </authorList>
    </citation>
    <scope>NUCLEOTIDE SEQUENCE</scope>
    <source>
        <strain evidence="2">CHK185-5351</strain>
    </source>
</reference>
<dbReference type="InterPro" id="IPR010982">
    <property type="entry name" value="Lambda_DNA-bd_dom_sf"/>
</dbReference>
<evidence type="ECO:0000259" key="1">
    <source>
        <dbReference type="PROSITE" id="PS50943"/>
    </source>
</evidence>
<dbReference type="EMBL" id="DWWU01000038">
    <property type="protein sequence ID" value="HJC15972.1"/>
    <property type="molecule type" value="Genomic_DNA"/>
</dbReference>
<dbReference type="PROSITE" id="PS50943">
    <property type="entry name" value="HTH_CROC1"/>
    <property type="match status" value="1"/>
</dbReference>
<dbReference type="GO" id="GO:0003677">
    <property type="term" value="F:DNA binding"/>
    <property type="evidence" value="ECO:0007669"/>
    <property type="project" value="InterPro"/>
</dbReference>
<name>A0A9D2SNN1_9FIRM</name>
<dbReference type="CDD" id="cd00093">
    <property type="entry name" value="HTH_XRE"/>
    <property type="match status" value="1"/>
</dbReference>
<comment type="caution">
    <text evidence="2">The sequence shown here is derived from an EMBL/GenBank/DDBJ whole genome shotgun (WGS) entry which is preliminary data.</text>
</comment>
<dbReference type="SUPFAM" id="SSF47413">
    <property type="entry name" value="lambda repressor-like DNA-binding domains"/>
    <property type="match status" value="1"/>
</dbReference>
<gene>
    <name evidence="2" type="ORF">H9705_09160</name>
</gene>
<reference evidence="2" key="1">
    <citation type="journal article" date="2021" name="PeerJ">
        <title>Extensive microbial diversity within the chicken gut microbiome revealed by metagenomics and culture.</title>
        <authorList>
            <person name="Gilroy R."/>
            <person name="Ravi A."/>
            <person name="Getino M."/>
            <person name="Pursley I."/>
            <person name="Horton D.L."/>
            <person name="Alikhan N.F."/>
            <person name="Baker D."/>
            <person name="Gharbi K."/>
            <person name="Hall N."/>
            <person name="Watson M."/>
            <person name="Adriaenssens E.M."/>
            <person name="Foster-Nyarko E."/>
            <person name="Jarju S."/>
            <person name="Secka A."/>
            <person name="Antonio M."/>
            <person name="Oren A."/>
            <person name="Chaudhuri R.R."/>
            <person name="La Ragione R."/>
            <person name="Hildebrand F."/>
            <person name="Pallen M.J."/>
        </authorList>
    </citation>
    <scope>NUCLEOTIDE SEQUENCE</scope>
    <source>
        <strain evidence="2">CHK185-5351</strain>
    </source>
</reference>
<proteinExistence type="predicted"/>
<dbReference type="AlphaFoldDB" id="A0A9D2SNN1"/>
<dbReference type="Pfam" id="PF01381">
    <property type="entry name" value="HTH_3"/>
    <property type="match status" value="1"/>
</dbReference>
<dbReference type="InterPro" id="IPR001387">
    <property type="entry name" value="Cro/C1-type_HTH"/>
</dbReference>
<evidence type="ECO:0000313" key="2">
    <source>
        <dbReference type="EMBL" id="HJC15972.1"/>
    </source>
</evidence>